<organism evidence="1 2">
    <name type="scientific">Winogradskyella litoriviva</name>
    <dbReference type="NCBI Taxonomy" id="1220182"/>
    <lineage>
        <taxon>Bacteria</taxon>
        <taxon>Pseudomonadati</taxon>
        <taxon>Bacteroidota</taxon>
        <taxon>Flavobacteriia</taxon>
        <taxon>Flavobacteriales</taxon>
        <taxon>Flavobacteriaceae</taxon>
        <taxon>Winogradskyella</taxon>
    </lineage>
</organism>
<sequence>MLNDIQEKYNEQTFVQNPTISETRYLYGLFNDSLKLRTEYRLSKTITDSVIMYKYISETDLSRSLKIGYNLNSKILSFDIGSQYEVDKLKVLSDSEGNSFDCYKMKNPIVDGIEPILFNENYGILALTGALNPSAFFISKKDNVSFVRQIEEILYH</sequence>
<dbReference type="Proteomes" id="UP000805085">
    <property type="component" value="Unassembled WGS sequence"/>
</dbReference>
<evidence type="ECO:0000313" key="1">
    <source>
        <dbReference type="EMBL" id="NRD22181.1"/>
    </source>
</evidence>
<comment type="caution">
    <text evidence="1">The sequence shown here is derived from an EMBL/GenBank/DDBJ whole genome shotgun (WGS) entry which is preliminary data.</text>
</comment>
<dbReference type="EMBL" id="JABRWQ010000001">
    <property type="protein sequence ID" value="NRD22181.1"/>
    <property type="molecule type" value="Genomic_DNA"/>
</dbReference>
<proteinExistence type="predicted"/>
<name>A0ABX2E350_9FLAO</name>
<keyword evidence="2" id="KW-1185">Reference proteome</keyword>
<reference evidence="1 2" key="1">
    <citation type="journal article" date="2015" name="Int. J. Syst. Evol. Microbiol.">
        <title>Winogradskyella litoriviva sp. nov., isolated from coastal seawater.</title>
        <authorList>
            <person name="Nedashkovskaya O.I."/>
            <person name="Kukhlevskiy A.D."/>
            <person name="Zhukova N.V."/>
            <person name="Kim S.J."/>
            <person name="Rhee S.K."/>
            <person name="Mikhailov V.V."/>
        </authorList>
    </citation>
    <scope>NUCLEOTIDE SEQUENCE [LARGE SCALE GENOMIC DNA]</scope>
    <source>
        <strain evidence="1 2">KMM6491</strain>
    </source>
</reference>
<evidence type="ECO:0000313" key="2">
    <source>
        <dbReference type="Proteomes" id="UP000805085"/>
    </source>
</evidence>
<gene>
    <name evidence="1" type="ORF">HNV10_02940</name>
</gene>
<protein>
    <submittedName>
        <fullName evidence="1">Uncharacterized protein</fullName>
    </submittedName>
</protein>
<accession>A0ABX2E350</accession>